<keyword evidence="16" id="KW-1185">Reference proteome</keyword>
<reference evidence="15" key="1">
    <citation type="journal article" date="2023" name="Insect Mol. Biol.">
        <title>Genome sequencing provides insights into the evolution of gene families encoding plant cell wall-degrading enzymes in longhorned beetles.</title>
        <authorList>
            <person name="Shin N.R."/>
            <person name="Okamura Y."/>
            <person name="Kirsch R."/>
            <person name="Pauchet Y."/>
        </authorList>
    </citation>
    <scope>NUCLEOTIDE SEQUENCE</scope>
    <source>
        <strain evidence="15">MMC_N1</strain>
    </source>
</reference>
<evidence type="ECO:0000313" key="16">
    <source>
        <dbReference type="Proteomes" id="UP001162164"/>
    </source>
</evidence>
<keyword evidence="3" id="KW-0645">Protease</keyword>
<feature type="transmembrane region" description="Helical" evidence="13">
    <location>
        <begin position="165"/>
        <end position="185"/>
    </location>
</feature>
<feature type="transmembrane region" description="Helical" evidence="13">
    <location>
        <begin position="86"/>
        <end position="108"/>
    </location>
</feature>
<dbReference type="PANTHER" id="PTHR13046">
    <property type="entry name" value="PROTEASE U48 CAAX PRENYL PROTEASE RCE1"/>
    <property type="match status" value="1"/>
</dbReference>
<keyword evidence="6" id="KW-0256">Endoplasmic reticulum</keyword>
<feature type="non-terminal residue" evidence="15">
    <location>
        <position position="349"/>
    </location>
</feature>
<evidence type="ECO:0000256" key="4">
    <source>
        <dbReference type="ARBA" id="ARBA00022692"/>
    </source>
</evidence>
<feature type="transmembrane region" description="Helical" evidence="13">
    <location>
        <begin position="192"/>
        <end position="209"/>
    </location>
</feature>
<dbReference type="InterPro" id="IPR003675">
    <property type="entry name" value="Rce1/LyrA-like_dom"/>
</dbReference>
<dbReference type="Proteomes" id="UP001162164">
    <property type="component" value="Unassembled WGS sequence"/>
</dbReference>
<name>A0ABQ9JAQ4_9CUCU</name>
<protein>
    <recommendedName>
        <fullName evidence="12">CAAX prenyl protease 2</fullName>
        <ecNumber evidence="11">3.4.26.1</ecNumber>
    </recommendedName>
    <alternativeName>
        <fullName evidence="9">Farnesylated proteins-converting enzyme 2</fullName>
    </alternativeName>
</protein>
<evidence type="ECO:0000256" key="6">
    <source>
        <dbReference type="ARBA" id="ARBA00022824"/>
    </source>
</evidence>
<feature type="transmembrane region" description="Helical" evidence="13">
    <location>
        <begin position="229"/>
        <end position="248"/>
    </location>
</feature>
<feature type="transmembrane region" description="Helical" evidence="13">
    <location>
        <begin position="12"/>
        <end position="32"/>
    </location>
</feature>
<evidence type="ECO:0000256" key="12">
    <source>
        <dbReference type="ARBA" id="ARBA00049763"/>
    </source>
</evidence>
<evidence type="ECO:0000256" key="3">
    <source>
        <dbReference type="ARBA" id="ARBA00022670"/>
    </source>
</evidence>
<keyword evidence="7 13" id="KW-1133">Transmembrane helix</keyword>
<keyword evidence="5" id="KW-0378">Hydrolase</keyword>
<evidence type="ECO:0000256" key="10">
    <source>
        <dbReference type="ARBA" id="ARBA00047280"/>
    </source>
</evidence>
<gene>
    <name evidence="15" type="ORF">NQ317_004806</name>
</gene>
<evidence type="ECO:0000313" key="15">
    <source>
        <dbReference type="EMBL" id="KAJ8974969.1"/>
    </source>
</evidence>
<feature type="domain" description="CAAX prenyl protease 2/Lysostaphin resistance protein A-like" evidence="14">
    <location>
        <begin position="131"/>
        <end position="212"/>
    </location>
</feature>
<comment type="similarity">
    <text evidence="2">Belongs to the peptidase U48 family.</text>
</comment>
<sequence length="349" mass="39978">MVEDFNRIFNCFGSIFLCFMLSVTYLASIHVWNSPYNRDHPITIKKKIRQCICYVIRCTMLSVCRNKKDILEKVSMWEILGLKTEGLCQAIFMPLFLTMILFLGPMSMELYSGLSKLYTEEMYWFSNVTNLIWIRNHIAAPFSEEFTYRCCMLPLLLQNFKPTTAIIISPLFFGVGFQFVYTTIFGMYSSYLFYRTGHFISLFVVHAFCNHMGFPEVTEIGTYKQNKKIIISSLFVAGFVLDHVIVVLEGHSGVQRNEEADRLAREGSAMYPIGPEPILGVPYSMGVSAMKELLTKEFKNSWHVTLGMQQAKTHIEGPSLKLTKCLVIGIAEDPKCLEDEETLSHVLTE</sequence>
<evidence type="ECO:0000256" key="11">
    <source>
        <dbReference type="ARBA" id="ARBA00049729"/>
    </source>
</evidence>
<comment type="catalytic activity">
    <reaction evidence="10">
        <text>Hydrolyzes the peptide bond -P2-(S-farnesyl or geranylgeranyl)C-P1'-P2'-P3'-COOH where P1' and P2' are amino acids with aliphatic sidechains and P3' is any C-terminal residue.</text>
        <dbReference type="EC" id="3.4.26.1"/>
    </reaction>
</comment>
<keyword evidence="4 13" id="KW-0812">Transmembrane</keyword>
<evidence type="ECO:0000256" key="2">
    <source>
        <dbReference type="ARBA" id="ARBA00006897"/>
    </source>
</evidence>
<dbReference type="InterPro" id="IPR039731">
    <property type="entry name" value="Rce1"/>
</dbReference>
<organism evidence="15 16">
    <name type="scientific">Molorchus minor</name>
    <dbReference type="NCBI Taxonomy" id="1323400"/>
    <lineage>
        <taxon>Eukaryota</taxon>
        <taxon>Metazoa</taxon>
        <taxon>Ecdysozoa</taxon>
        <taxon>Arthropoda</taxon>
        <taxon>Hexapoda</taxon>
        <taxon>Insecta</taxon>
        <taxon>Pterygota</taxon>
        <taxon>Neoptera</taxon>
        <taxon>Endopterygota</taxon>
        <taxon>Coleoptera</taxon>
        <taxon>Polyphaga</taxon>
        <taxon>Cucujiformia</taxon>
        <taxon>Chrysomeloidea</taxon>
        <taxon>Cerambycidae</taxon>
        <taxon>Lamiinae</taxon>
        <taxon>Monochamini</taxon>
        <taxon>Molorchus</taxon>
    </lineage>
</organism>
<evidence type="ECO:0000256" key="7">
    <source>
        <dbReference type="ARBA" id="ARBA00022989"/>
    </source>
</evidence>
<evidence type="ECO:0000256" key="1">
    <source>
        <dbReference type="ARBA" id="ARBA00004477"/>
    </source>
</evidence>
<dbReference type="Pfam" id="PF02517">
    <property type="entry name" value="Rce1-like"/>
    <property type="match status" value="1"/>
</dbReference>
<comment type="caution">
    <text evidence="15">The sequence shown here is derived from an EMBL/GenBank/DDBJ whole genome shotgun (WGS) entry which is preliminary data.</text>
</comment>
<proteinExistence type="inferred from homology"/>
<accession>A0ABQ9JAQ4</accession>
<evidence type="ECO:0000259" key="14">
    <source>
        <dbReference type="Pfam" id="PF02517"/>
    </source>
</evidence>
<evidence type="ECO:0000256" key="5">
    <source>
        <dbReference type="ARBA" id="ARBA00022801"/>
    </source>
</evidence>
<dbReference type="EC" id="3.4.26.1" evidence="11"/>
<dbReference type="EMBL" id="JAPWTJ010000899">
    <property type="protein sequence ID" value="KAJ8974969.1"/>
    <property type="molecule type" value="Genomic_DNA"/>
</dbReference>
<keyword evidence="8 13" id="KW-0472">Membrane</keyword>
<dbReference type="PANTHER" id="PTHR13046:SF0">
    <property type="entry name" value="CAAX PRENYL PROTEASE 2"/>
    <property type="match status" value="1"/>
</dbReference>
<evidence type="ECO:0000256" key="13">
    <source>
        <dbReference type="SAM" id="Phobius"/>
    </source>
</evidence>
<evidence type="ECO:0000256" key="8">
    <source>
        <dbReference type="ARBA" id="ARBA00023136"/>
    </source>
</evidence>
<evidence type="ECO:0000256" key="9">
    <source>
        <dbReference type="ARBA" id="ARBA00032607"/>
    </source>
</evidence>
<comment type="subcellular location">
    <subcellularLocation>
        <location evidence="1">Endoplasmic reticulum membrane</location>
        <topology evidence="1">Multi-pass membrane protein</topology>
    </subcellularLocation>
</comment>